<evidence type="ECO:0000313" key="4">
    <source>
        <dbReference type="Proteomes" id="UP000006833"/>
    </source>
</evidence>
<keyword evidence="4" id="KW-1185">Reference proteome</keyword>
<dbReference type="Gene3D" id="3.40.50.1820">
    <property type="entry name" value="alpha/beta hydrolase"/>
    <property type="match status" value="1"/>
</dbReference>
<dbReference type="EMBL" id="CP000830">
    <property type="protein sequence ID" value="ACT10201.1"/>
    <property type="molecule type" value="Genomic_DNA"/>
</dbReference>
<accession>C5ZZD9</accession>
<feature type="region of interest" description="Disordered" evidence="1">
    <location>
        <begin position="285"/>
        <end position="305"/>
    </location>
</feature>
<dbReference type="AlphaFoldDB" id="C5ZZD9"/>
<dbReference type="InterPro" id="IPR050471">
    <property type="entry name" value="AB_hydrolase"/>
</dbReference>
<organism evidence="3 4">
    <name type="scientific">Dinoroseobacter shibae (strain DSM 16493 / NCIMB 14021 / DFL 12)</name>
    <dbReference type="NCBI Taxonomy" id="398580"/>
    <lineage>
        <taxon>Bacteria</taxon>
        <taxon>Pseudomonadati</taxon>
        <taxon>Pseudomonadota</taxon>
        <taxon>Alphaproteobacteria</taxon>
        <taxon>Rhodobacterales</taxon>
        <taxon>Roseobacteraceae</taxon>
        <taxon>Dinoroseobacter</taxon>
    </lineage>
</organism>
<dbReference type="Pfam" id="PF00561">
    <property type="entry name" value="Abhydrolase_1"/>
    <property type="match status" value="1"/>
</dbReference>
<dbReference type="PANTHER" id="PTHR43433">
    <property type="entry name" value="HYDROLASE, ALPHA/BETA FOLD FAMILY PROTEIN"/>
    <property type="match status" value="1"/>
</dbReference>
<dbReference type="Proteomes" id="UP000006833">
    <property type="component" value="Chromosome"/>
</dbReference>
<protein>
    <recommendedName>
        <fullName evidence="2">AB hydrolase-1 domain-containing protein</fullName>
    </recommendedName>
</protein>
<dbReference type="PRINTS" id="PR00111">
    <property type="entry name" value="ABHYDROLASE"/>
</dbReference>
<dbReference type="eggNOG" id="COG0596">
    <property type="taxonomic scope" value="Bacteria"/>
</dbReference>
<evidence type="ECO:0000256" key="1">
    <source>
        <dbReference type="SAM" id="MobiDB-lite"/>
    </source>
</evidence>
<reference evidence="4" key="1">
    <citation type="journal article" date="2010" name="ISME J.">
        <title>The complete genome sequence of the algal symbiont Dinoroseobacter shibae: a hitchhiker's guide to life in the sea.</title>
        <authorList>
            <person name="Wagner-Dobler I."/>
            <person name="Ballhausen B."/>
            <person name="Berger M."/>
            <person name="Brinkhoff T."/>
            <person name="Buchholz I."/>
            <person name="Bunk B."/>
            <person name="Cypionka H."/>
            <person name="Daniel R."/>
            <person name="Drepper T."/>
            <person name="Gerdts G."/>
            <person name="Hahnke S."/>
            <person name="Han C."/>
            <person name="Jahn D."/>
            <person name="Kalhoefer D."/>
            <person name="Kiss H."/>
            <person name="Klenk H.P."/>
            <person name="Kyrpides N."/>
            <person name="Liebl W."/>
            <person name="Liesegang H."/>
            <person name="Meincke L."/>
            <person name="Pati A."/>
            <person name="Petersen J."/>
            <person name="Piekarski T."/>
            <person name="Pommerenke C."/>
            <person name="Pradella S."/>
            <person name="Pukall R."/>
            <person name="Rabus R."/>
            <person name="Stackebrandt E."/>
            <person name="Thole S."/>
            <person name="Thompson L."/>
            <person name="Tielen P."/>
            <person name="Tomasch J."/>
            <person name="von Jan M."/>
            <person name="Wanphrut N."/>
            <person name="Wichels A."/>
            <person name="Zech H."/>
            <person name="Simon M."/>
        </authorList>
    </citation>
    <scope>NUCLEOTIDE SEQUENCE [LARGE SCALE GENOMIC DNA]</scope>
    <source>
        <strain evidence="4">DSM 16493 / NCIMB 14021 / DFL 12</strain>
    </source>
</reference>
<dbReference type="RefSeq" id="WP_012178629.1">
    <property type="nucleotide sequence ID" value="NC_009952.1"/>
</dbReference>
<dbReference type="SUPFAM" id="SSF53474">
    <property type="entry name" value="alpha/beta-Hydrolases"/>
    <property type="match status" value="1"/>
</dbReference>
<dbReference type="OrthoDB" id="9796770at2"/>
<dbReference type="InterPro" id="IPR029058">
    <property type="entry name" value="AB_hydrolase_fold"/>
</dbReference>
<dbReference type="STRING" id="398580.Dshi_5003"/>
<gene>
    <name evidence="3" type="ordered locus">Dshi_5003</name>
</gene>
<dbReference type="HOGENOM" id="CLU_020336_50_4_5"/>
<evidence type="ECO:0000313" key="3">
    <source>
        <dbReference type="EMBL" id="ACT10201.1"/>
    </source>
</evidence>
<dbReference type="InterPro" id="IPR000073">
    <property type="entry name" value="AB_hydrolase_1"/>
</dbReference>
<dbReference type="PANTHER" id="PTHR43433:SF5">
    <property type="entry name" value="AB HYDROLASE-1 DOMAIN-CONTAINING PROTEIN"/>
    <property type="match status" value="1"/>
</dbReference>
<evidence type="ECO:0000259" key="2">
    <source>
        <dbReference type="Pfam" id="PF00561"/>
    </source>
</evidence>
<feature type="domain" description="AB hydrolase-1" evidence="2">
    <location>
        <begin position="22"/>
        <end position="278"/>
    </location>
</feature>
<sequence>MPRASLRGHTIHYQQIGDGPDVVLIHGLFCNIAFWWFRVAPQLAERFRVTALDLRGHGFSAMSDEGYRTVDLAGDVVALMDHLGIEKAHVIGHSFGGAVALAVATIGSDKVRRLSLVDAWVPSLQKMPPLSDTSSWPALQKRLRERGIVIEGELPRVAHGFFEELLETDRGPSRGQARGFGDAAVLAAMPVSAGRDRRPSRAMRRWRELMARTNAHEELHDPTGLEEDRIRSFTRRVDLVYGARSRYLDTRDGLARLMPEARSITVPNAGHFFPLLNPDALLSALETPDPPAPGRRWARNERASL</sequence>
<proteinExistence type="predicted"/>
<dbReference type="KEGG" id="dsh:Dshi_5003"/>
<name>C5ZZD9_DINSH</name>